<dbReference type="Proteomes" id="UP000244870">
    <property type="component" value="Chromosome"/>
</dbReference>
<organism evidence="2 3">
    <name type="scientific">Weissella cibaria</name>
    <dbReference type="NCBI Taxonomy" id="137591"/>
    <lineage>
        <taxon>Bacteria</taxon>
        <taxon>Bacillati</taxon>
        <taxon>Bacillota</taxon>
        <taxon>Bacilli</taxon>
        <taxon>Lactobacillales</taxon>
        <taxon>Lactobacillaceae</taxon>
        <taxon>Weissella</taxon>
    </lineage>
</organism>
<sequence>MEQSQQQTLQNLGFEIANKAIEIAQLRAQLSAVQSENEQLKSRIDELSKGESNDGTN</sequence>
<dbReference type="AlphaFoldDB" id="A0A2S1KR27"/>
<feature type="compositionally biased region" description="Basic and acidic residues" evidence="1">
    <location>
        <begin position="38"/>
        <end position="57"/>
    </location>
</feature>
<name>A0A2S1KR27_9LACO</name>
<protein>
    <submittedName>
        <fullName evidence="2">Uncharacterized protein</fullName>
    </submittedName>
</protein>
<reference evidence="2 3" key="1">
    <citation type="submission" date="2017-04" db="EMBL/GenBank/DDBJ databases">
        <title>Weissella cibaria strain m2 complete genome.</title>
        <authorList>
            <person name="Pan Q."/>
            <person name="Tan M."/>
            <person name="Yao F."/>
            <person name="Su S."/>
        </authorList>
    </citation>
    <scope>NUCLEOTIDE SEQUENCE [LARGE SCALE GENOMIC DNA]</scope>
    <source>
        <strain evidence="2 3">M2</strain>
    </source>
</reference>
<gene>
    <name evidence="2" type="ORF">B6254_0977</name>
</gene>
<dbReference type="EMBL" id="CP020928">
    <property type="protein sequence ID" value="AWF95383.1"/>
    <property type="molecule type" value="Genomic_DNA"/>
</dbReference>
<accession>A0A2S1KR27</accession>
<evidence type="ECO:0000313" key="2">
    <source>
        <dbReference type="EMBL" id="AWF95383.1"/>
    </source>
</evidence>
<proteinExistence type="predicted"/>
<evidence type="ECO:0000313" key="3">
    <source>
        <dbReference type="Proteomes" id="UP000244870"/>
    </source>
</evidence>
<dbReference type="RefSeq" id="WP_164240123.1">
    <property type="nucleotide sequence ID" value="NZ_CABJFA010000007.1"/>
</dbReference>
<feature type="region of interest" description="Disordered" evidence="1">
    <location>
        <begin position="37"/>
        <end position="57"/>
    </location>
</feature>
<evidence type="ECO:0000256" key="1">
    <source>
        <dbReference type="SAM" id="MobiDB-lite"/>
    </source>
</evidence>